<comment type="subcellular location">
    <subcellularLocation>
        <location evidence="1">Cell membrane</location>
        <topology evidence="1">Multi-pass membrane protein</topology>
    </subcellularLocation>
</comment>
<evidence type="ECO:0000313" key="9">
    <source>
        <dbReference type="EMBL" id="MCA9382130.1"/>
    </source>
</evidence>
<protein>
    <submittedName>
        <fullName evidence="9">AI-2E family transporter</fullName>
    </submittedName>
</protein>
<name>A0A955L3B6_9BACT</name>
<feature type="transmembrane region" description="Helical" evidence="8">
    <location>
        <begin position="63"/>
        <end position="87"/>
    </location>
</feature>
<comment type="caution">
    <text evidence="9">The sequence shown here is derived from an EMBL/GenBank/DDBJ whole genome shotgun (WGS) entry which is preliminary data.</text>
</comment>
<dbReference type="InterPro" id="IPR002549">
    <property type="entry name" value="AI-2E-like"/>
</dbReference>
<feature type="transmembrane region" description="Helical" evidence="8">
    <location>
        <begin position="222"/>
        <end position="254"/>
    </location>
</feature>
<evidence type="ECO:0000256" key="5">
    <source>
        <dbReference type="ARBA" id="ARBA00022692"/>
    </source>
</evidence>
<evidence type="ECO:0000256" key="8">
    <source>
        <dbReference type="SAM" id="Phobius"/>
    </source>
</evidence>
<feature type="transmembrane region" description="Helical" evidence="8">
    <location>
        <begin position="305"/>
        <end position="324"/>
    </location>
</feature>
<dbReference type="AlphaFoldDB" id="A0A955L3B6"/>
<evidence type="ECO:0000256" key="6">
    <source>
        <dbReference type="ARBA" id="ARBA00022989"/>
    </source>
</evidence>
<evidence type="ECO:0000256" key="1">
    <source>
        <dbReference type="ARBA" id="ARBA00004651"/>
    </source>
</evidence>
<proteinExistence type="inferred from homology"/>
<sequence>MEDSLRNKVYIDIKWTTLAKVGVFFLLVFVIYKLRAILVFIFLAYIIAVTIAPLAYRLRKKKIPFALSVLIVYVLVFLGIGAIFAIISQPLIEQTTSLTDSVPTIIANIQNLLVNLKETFPILGGLVGNITDQNSQDFANLIVNSVGSLLGSVGGIFGFFFSIFNSVLAVFLILVMAYYMVVDKESNQERLTMLFPEDLRDTVRKTIENINNQLGAWVRGELFLMIIIGTLSYIGLVIFGVPYALPIALLAAFLELIPNIGPVITFVVAILMTIGSGGSLVATIGVGIWFVLIQQFENWFIVPKIMGKVVGLSPLMVILAILAGAELYGIFGALLAVPIVTIGTIIFNSYNDRRQMLKKSSNDKSKK</sequence>
<dbReference type="PANTHER" id="PTHR21716">
    <property type="entry name" value="TRANSMEMBRANE PROTEIN"/>
    <property type="match status" value="1"/>
</dbReference>
<dbReference type="GO" id="GO:0005886">
    <property type="term" value="C:plasma membrane"/>
    <property type="evidence" value="ECO:0007669"/>
    <property type="project" value="UniProtKB-SubCell"/>
</dbReference>
<evidence type="ECO:0000256" key="7">
    <source>
        <dbReference type="ARBA" id="ARBA00023136"/>
    </source>
</evidence>
<keyword evidence="7 8" id="KW-0472">Membrane</keyword>
<evidence type="ECO:0000313" key="10">
    <source>
        <dbReference type="Proteomes" id="UP000782843"/>
    </source>
</evidence>
<keyword evidence="4" id="KW-1003">Cell membrane</keyword>
<feature type="transmembrane region" description="Helical" evidence="8">
    <location>
        <begin position="37"/>
        <end position="56"/>
    </location>
</feature>
<keyword evidence="3" id="KW-0813">Transport</keyword>
<gene>
    <name evidence="9" type="ORF">KC660_01845</name>
</gene>
<feature type="transmembrane region" description="Helical" evidence="8">
    <location>
        <begin position="260"/>
        <end position="293"/>
    </location>
</feature>
<evidence type="ECO:0000256" key="4">
    <source>
        <dbReference type="ARBA" id="ARBA00022475"/>
    </source>
</evidence>
<dbReference type="PANTHER" id="PTHR21716:SF53">
    <property type="entry name" value="PERMEASE PERM-RELATED"/>
    <property type="match status" value="1"/>
</dbReference>
<accession>A0A955L3B6</accession>
<feature type="transmembrane region" description="Helical" evidence="8">
    <location>
        <begin position="156"/>
        <end position="181"/>
    </location>
</feature>
<organism evidence="9 10">
    <name type="scientific">Candidatus Dojkabacteria bacterium</name>
    <dbReference type="NCBI Taxonomy" id="2099670"/>
    <lineage>
        <taxon>Bacteria</taxon>
        <taxon>Candidatus Dojkabacteria</taxon>
    </lineage>
</organism>
<feature type="transmembrane region" description="Helical" evidence="8">
    <location>
        <begin position="12"/>
        <end position="31"/>
    </location>
</feature>
<dbReference type="Pfam" id="PF01594">
    <property type="entry name" value="AI-2E_transport"/>
    <property type="match status" value="1"/>
</dbReference>
<dbReference type="GO" id="GO:0055085">
    <property type="term" value="P:transmembrane transport"/>
    <property type="evidence" value="ECO:0007669"/>
    <property type="project" value="TreeGrafter"/>
</dbReference>
<reference evidence="9" key="2">
    <citation type="journal article" date="2021" name="Microbiome">
        <title>Successional dynamics and alternative stable states in a saline activated sludge microbial community over 9 years.</title>
        <authorList>
            <person name="Wang Y."/>
            <person name="Ye J."/>
            <person name="Ju F."/>
            <person name="Liu L."/>
            <person name="Boyd J.A."/>
            <person name="Deng Y."/>
            <person name="Parks D.H."/>
            <person name="Jiang X."/>
            <person name="Yin X."/>
            <person name="Woodcroft B.J."/>
            <person name="Tyson G.W."/>
            <person name="Hugenholtz P."/>
            <person name="Polz M.F."/>
            <person name="Zhang T."/>
        </authorList>
    </citation>
    <scope>NUCLEOTIDE SEQUENCE</scope>
    <source>
        <strain evidence="9">HKST-UBA10</strain>
    </source>
</reference>
<evidence type="ECO:0000256" key="3">
    <source>
        <dbReference type="ARBA" id="ARBA00022448"/>
    </source>
</evidence>
<evidence type="ECO:0000256" key="2">
    <source>
        <dbReference type="ARBA" id="ARBA00009773"/>
    </source>
</evidence>
<feature type="transmembrane region" description="Helical" evidence="8">
    <location>
        <begin position="330"/>
        <end position="350"/>
    </location>
</feature>
<dbReference type="EMBL" id="JAGQLG010000066">
    <property type="protein sequence ID" value="MCA9382130.1"/>
    <property type="molecule type" value="Genomic_DNA"/>
</dbReference>
<keyword evidence="6 8" id="KW-1133">Transmembrane helix</keyword>
<keyword evidence="5 8" id="KW-0812">Transmembrane</keyword>
<comment type="similarity">
    <text evidence="2">Belongs to the autoinducer-2 exporter (AI-2E) (TC 2.A.86) family.</text>
</comment>
<reference evidence="9" key="1">
    <citation type="submission" date="2020-04" db="EMBL/GenBank/DDBJ databases">
        <authorList>
            <person name="Zhang T."/>
        </authorList>
    </citation>
    <scope>NUCLEOTIDE SEQUENCE</scope>
    <source>
        <strain evidence="9">HKST-UBA10</strain>
    </source>
</reference>
<dbReference type="Proteomes" id="UP000782843">
    <property type="component" value="Unassembled WGS sequence"/>
</dbReference>